<evidence type="ECO:0000313" key="9">
    <source>
        <dbReference type="WBParaSite" id="GPUH_0002349501-mRNA-1"/>
    </source>
</evidence>
<evidence type="ECO:0000256" key="4">
    <source>
        <dbReference type="ARBA" id="ARBA00022786"/>
    </source>
</evidence>
<keyword evidence="3" id="KW-0808">Transferase</keyword>
<dbReference type="GO" id="GO:0005634">
    <property type="term" value="C:nucleus"/>
    <property type="evidence" value="ECO:0007669"/>
    <property type="project" value="UniProtKB-SubCell"/>
</dbReference>
<dbReference type="OrthoDB" id="20295at2759"/>
<dbReference type="EMBL" id="UYRT01097934">
    <property type="protein sequence ID" value="VDN41515.1"/>
    <property type="molecule type" value="Genomic_DNA"/>
</dbReference>
<comment type="subcellular location">
    <subcellularLocation>
        <location evidence="1">Nucleus</location>
    </subcellularLocation>
</comment>
<dbReference type="GO" id="GO:0006511">
    <property type="term" value="P:ubiquitin-dependent protein catabolic process"/>
    <property type="evidence" value="ECO:0007669"/>
    <property type="project" value="InterPro"/>
</dbReference>
<keyword evidence="5" id="KW-0539">Nucleus</keyword>
<dbReference type="GO" id="GO:0000209">
    <property type="term" value="P:protein polyubiquitination"/>
    <property type="evidence" value="ECO:0007669"/>
    <property type="project" value="TreeGrafter"/>
</dbReference>
<reference evidence="9" key="1">
    <citation type="submission" date="2016-06" db="UniProtKB">
        <authorList>
            <consortium name="WormBaseParasite"/>
        </authorList>
    </citation>
    <scope>IDENTIFICATION</scope>
</reference>
<sequence>MGGAGRRGGRRKRERGKGAGFLCFTTNTRKINNWLFVPKFSLFVFYSPVPSFCSMNDGLLPAEAPELFGAMPEFYLENSLDFVIFLLRENPVVLLECRMDLPQQLLVFICSTHYFNNKFLAAKPTAYQFHQNLISSPLAIERLFPSLVKFYSGCFFSDASESSI</sequence>
<gene>
    <name evidence="7" type="ORF">GPUH_LOCUS23465</name>
</gene>
<dbReference type="Pfam" id="PF10408">
    <property type="entry name" value="Ufd2P_core"/>
    <property type="match status" value="1"/>
</dbReference>
<evidence type="ECO:0000256" key="1">
    <source>
        <dbReference type="ARBA" id="ARBA00004123"/>
    </source>
</evidence>
<dbReference type="PANTHER" id="PTHR13931">
    <property type="entry name" value="UBIQUITINATION FACTOR E4"/>
    <property type="match status" value="1"/>
</dbReference>
<evidence type="ECO:0000259" key="6">
    <source>
        <dbReference type="Pfam" id="PF10408"/>
    </source>
</evidence>
<dbReference type="PANTHER" id="PTHR13931:SF2">
    <property type="entry name" value="UBIQUITIN CONJUGATION FACTOR E4 B"/>
    <property type="match status" value="1"/>
</dbReference>
<evidence type="ECO:0000313" key="7">
    <source>
        <dbReference type="EMBL" id="VDN41515.1"/>
    </source>
</evidence>
<dbReference type="AlphaFoldDB" id="A0A183ER74"/>
<comment type="pathway">
    <text evidence="2">Protein modification; protein ubiquitination.</text>
</comment>
<protein>
    <submittedName>
        <fullName evidence="9">Ufd2P_core domain-containing protein</fullName>
    </submittedName>
</protein>
<evidence type="ECO:0000256" key="2">
    <source>
        <dbReference type="ARBA" id="ARBA00004906"/>
    </source>
</evidence>
<dbReference type="GO" id="GO:0000151">
    <property type="term" value="C:ubiquitin ligase complex"/>
    <property type="evidence" value="ECO:0007669"/>
    <property type="project" value="InterPro"/>
</dbReference>
<name>A0A183ER74_9BILA</name>
<evidence type="ECO:0000256" key="3">
    <source>
        <dbReference type="ARBA" id="ARBA00022679"/>
    </source>
</evidence>
<organism evidence="9">
    <name type="scientific">Gongylonema pulchrum</name>
    <dbReference type="NCBI Taxonomy" id="637853"/>
    <lineage>
        <taxon>Eukaryota</taxon>
        <taxon>Metazoa</taxon>
        <taxon>Ecdysozoa</taxon>
        <taxon>Nematoda</taxon>
        <taxon>Chromadorea</taxon>
        <taxon>Rhabditida</taxon>
        <taxon>Spirurina</taxon>
        <taxon>Spiruromorpha</taxon>
        <taxon>Spiruroidea</taxon>
        <taxon>Gongylonematidae</taxon>
        <taxon>Gongylonema</taxon>
    </lineage>
</organism>
<keyword evidence="4" id="KW-0833">Ubl conjugation pathway</keyword>
<dbReference type="InterPro" id="IPR045132">
    <property type="entry name" value="UBE4"/>
</dbReference>
<reference evidence="7 8" key="2">
    <citation type="submission" date="2018-11" db="EMBL/GenBank/DDBJ databases">
        <authorList>
            <consortium name="Pathogen Informatics"/>
        </authorList>
    </citation>
    <scope>NUCLEOTIDE SEQUENCE [LARGE SCALE GENOMIC DNA]</scope>
</reference>
<proteinExistence type="predicted"/>
<dbReference type="WBParaSite" id="GPUH_0002349501-mRNA-1">
    <property type="protein sequence ID" value="GPUH_0002349501-mRNA-1"/>
    <property type="gene ID" value="GPUH_0002349501"/>
</dbReference>
<dbReference type="GO" id="GO:0036503">
    <property type="term" value="P:ERAD pathway"/>
    <property type="evidence" value="ECO:0007669"/>
    <property type="project" value="InterPro"/>
</dbReference>
<evidence type="ECO:0000256" key="5">
    <source>
        <dbReference type="ARBA" id="ARBA00023242"/>
    </source>
</evidence>
<accession>A0A183ER74</accession>
<dbReference type="UniPathway" id="UPA00143"/>
<dbReference type="Proteomes" id="UP000271098">
    <property type="component" value="Unassembled WGS sequence"/>
</dbReference>
<evidence type="ECO:0000313" key="8">
    <source>
        <dbReference type="Proteomes" id="UP000271098"/>
    </source>
</evidence>
<keyword evidence="8" id="KW-1185">Reference proteome</keyword>
<dbReference type="GO" id="GO:0034450">
    <property type="term" value="F:ubiquitin-ubiquitin ligase activity"/>
    <property type="evidence" value="ECO:0007669"/>
    <property type="project" value="InterPro"/>
</dbReference>
<feature type="domain" description="Ubiquitin conjugation factor E4 core" evidence="6">
    <location>
        <begin position="60"/>
        <end position="156"/>
    </location>
</feature>
<dbReference type="GO" id="GO:0005737">
    <property type="term" value="C:cytoplasm"/>
    <property type="evidence" value="ECO:0007669"/>
    <property type="project" value="TreeGrafter"/>
</dbReference>
<dbReference type="InterPro" id="IPR019474">
    <property type="entry name" value="Ub_conjug_fac_E4_core"/>
</dbReference>